<dbReference type="Proteomes" id="UP000002282">
    <property type="component" value="Chromosome X"/>
</dbReference>
<evidence type="ECO:0000313" key="1">
    <source>
        <dbReference type="EMBL" id="EDX01242.1"/>
    </source>
</evidence>
<protein>
    <submittedName>
        <fullName evidence="1">Uncharacterized protein</fullName>
    </submittedName>
</protein>
<dbReference type="KEGG" id="dya:Dyak_GE16328"/>
<reference evidence="1 2" key="2">
    <citation type="journal article" date="2007" name="PLoS Biol.">
        <title>Principles of genome evolution in the Drosophila melanogaster species group.</title>
        <authorList>
            <person name="Ranz J.M."/>
            <person name="Maurin D."/>
            <person name="Chan Y.S."/>
            <person name="von Grotthuss M."/>
            <person name="Hillier L.W."/>
            <person name="Roote J."/>
            <person name="Ashburner M."/>
            <person name="Bergman C.M."/>
        </authorList>
    </citation>
    <scope>NUCLEOTIDE SEQUENCE [LARGE SCALE GENOMIC DNA]</scope>
    <source>
        <strain evidence="2">Tai18E2 / Tucson 14021-0261.01</strain>
    </source>
</reference>
<reference evidence="1 2" key="1">
    <citation type="journal article" date="2007" name="Nature">
        <title>Evolution of genes and genomes on the Drosophila phylogeny.</title>
        <authorList>
            <consortium name="Drosophila 12 Genomes Consortium"/>
            <person name="Clark A.G."/>
            <person name="Eisen M.B."/>
            <person name="Smith D.R."/>
            <person name="Bergman C.M."/>
            <person name="Oliver B."/>
            <person name="Markow T.A."/>
            <person name="Kaufman T.C."/>
            <person name="Kellis M."/>
            <person name="Gelbart W."/>
            <person name="Iyer V.N."/>
            <person name="Pollard D.A."/>
            <person name="Sackton T.B."/>
            <person name="Larracuente A.M."/>
            <person name="Singh N.D."/>
            <person name="Abad J.P."/>
            <person name="Abt D.N."/>
            <person name="Adryan B."/>
            <person name="Aguade M."/>
            <person name="Akashi H."/>
            <person name="Anderson W.W."/>
            <person name="Aquadro C.F."/>
            <person name="Ardell D.H."/>
            <person name="Arguello R."/>
            <person name="Artieri C.G."/>
            <person name="Barbash D.A."/>
            <person name="Barker D."/>
            <person name="Barsanti P."/>
            <person name="Batterham P."/>
            <person name="Batzoglou S."/>
            <person name="Begun D."/>
            <person name="Bhutkar A."/>
            <person name="Blanco E."/>
            <person name="Bosak S.A."/>
            <person name="Bradley R.K."/>
            <person name="Brand A.D."/>
            <person name="Brent M.R."/>
            <person name="Brooks A.N."/>
            <person name="Brown R.H."/>
            <person name="Butlin R.K."/>
            <person name="Caggese C."/>
            <person name="Calvi B.R."/>
            <person name="Bernardo de Carvalho A."/>
            <person name="Caspi A."/>
            <person name="Castrezana S."/>
            <person name="Celniker S.E."/>
            <person name="Chang J.L."/>
            <person name="Chapple C."/>
            <person name="Chatterji S."/>
            <person name="Chinwalla A."/>
            <person name="Civetta A."/>
            <person name="Clifton S.W."/>
            <person name="Comeron J.M."/>
            <person name="Costello J.C."/>
            <person name="Coyne J.A."/>
            <person name="Daub J."/>
            <person name="David R.G."/>
            <person name="Delcher A.L."/>
            <person name="Delehaunty K."/>
            <person name="Do C.B."/>
            <person name="Ebling H."/>
            <person name="Edwards K."/>
            <person name="Eickbush T."/>
            <person name="Evans J.D."/>
            <person name="Filipski A."/>
            <person name="Findeiss S."/>
            <person name="Freyhult E."/>
            <person name="Fulton L."/>
            <person name="Fulton R."/>
            <person name="Garcia A.C."/>
            <person name="Gardiner A."/>
            <person name="Garfield D.A."/>
            <person name="Garvin B.E."/>
            <person name="Gibson G."/>
            <person name="Gilbert D."/>
            <person name="Gnerre S."/>
            <person name="Godfrey J."/>
            <person name="Good R."/>
            <person name="Gotea V."/>
            <person name="Gravely B."/>
            <person name="Greenberg A.J."/>
            <person name="Griffiths-Jones S."/>
            <person name="Gross S."/>
            <person name="Guigo R."/>
            <person name="Gustafson E.A."/>
            <person name="Haerty W."/>
            <person name="Hahn M.W."/>
            <person name="Halligan D.L."/>
            <person name="Halpern A.L."/>
            <person name="Halter G.M."/>
            <person name="Han M.V."/>
            <person name="Heger A."/>
            <person name="Hillier L."/>
            <person name="Hinrichs A.S."/>
            <person name="Holmes I."/>
            <person name="Hoskins R.A."/>
            <person name="Hubisz M.J."/>
            <person name="Hultmark D."/>
            <person name="Huntley M.A."/>
            <person name="Jaffe D.B."/>
            <person name="Jagadeeshan S."/>
            <person name="Jeck W.R."/>
            <person name="Johnson J."/>
            <person name="Jones C.D."/>
            <person name="Jordan W.C."/>
            <person name="Karpen G.H."/>
            <person name="Kataoka E."/>
            <person name="Keightley P.D."/>
            <person name="Kheradpour P."/>
            <person name="Kirkness E.F."/>
            <person name="Koerich L.B."/>
            <person name="Kristiansen K."/>
            <person name="Kudrna D."/>
            <person name="Kulathinal R.J."/>
            <person name="Kumar S."/>
            <person name="Kwok R."/>
            <person name="Lander E."/>
            <person name="Langley C.H."/>
            <person name="Lapoint R."/>
            <person name="Lazzaro B.P."/>
            <person name="Lee S.J."/>
            <person name="Levesque L."/>
            <person name="Li R."/>
            <person name="Lin C.F."/>
            <person name="Lin M.F."/>
            <person name="Lindblad-Toh K."/>
            <person name="Llopart A."/>
            <person name="Long M."/>
            <person name="Low L."/>
            <person name="Lozovsky E."/>
            <person name="Lu J."/>
            <person name="Luo M."/>
            <person name="Machado C.A."/>
            <person name="Makalowski W."/>
            <person name="Marzo M."/>
            <person name="Matsuda M."/>
            <person name="Matzkin L."/>
            <person name="McAllister B."/>
            <person name="McBride C.S."/>
            <person name="McKernan B."/>
            <person name="McKernan K."/>
            <person name="Mendez-Lago M."/>
            <person name="Minx P."/>
            <person name="Mollenhauer M.U."/>
            <person name="Montooth K."/>
            <person name="Mount S.M."/>
            <person name="Mu X."/>
            <person name="Myers E."/>
            <person name="Negre B."/>
            <person name="Newfeld S."/>
            <person name="Nielsen R."/>
            <person name="Noor M.A."/>
            <person name="O'Grady P."/>
            <person name="Pachter L."/>
            <person name="Papaceit M."/>
            <person name="Parisi M.J."/>
            <person name="Parisi M."/>
            <person name="Parts L."/>
            <person name="Pedersen J.S."/>
            <person name="Pesole G."/>
            <person name="Phillippy A.M."/>
            <person name="Ponting C.P."/>
            <person name="Pop M."/>
            <person name="Porcelli D."/>
            <person name="Powell J.R."/>
            <person name="Prohaska S."/>
            <person name="Pruitt K."/>
            <person name="Puig M."/>
            <person name="Quesneville H."/>
            <person name="Ram K.R."/>
            <person name="Rand D."/>
            <person name="Rasmussen M.D."/>
            <person name="Reed L.K."/>
            <person name="Reenan R."/>
            <person name="Reily A."/>
            <person name="Remington K.A."/>
            <person name="Rieger T.T."/>
            <person name="Ritchie M.G."/>
            <person name="Robin C."/>
            <person name="Rogers Y.H."/>
            <person name="Rohde C."/>
            <person name="Rozas J."/>
            <person name="Rubenfield M.J."/>
            <person name="Ruiz A."/>
            <person name="Russo S."/>
            <person name="Salzberg S.L."/>
            <person name="Sanchez-Gracia A."/>
            <person name="Saranga D.J."/>
            <person name="Sato H."/>
            <person name="Schaeffer S.W."/>
            <person name="Schatz M.C."/>
            <person name="Schlenke T."/>
            <person name="Schwartz R."/>
            <person name="Segarra C."/>
            <person name="Singh R.S."/>
            <person name="Sirot L."/>
            <person name="Sirota M."/>
            <person name="Sisneros N.B."/>
            <person name="Smith C.D."/>
            <person name="Smith T.F."/>
            <person name="Spieth J."/>
            <person name="Stage D.E."/>
            <person name="Stark A."/>
            <person name="Stephan W."/>
            <person name="Strausberg R.L."/>
            <person name="Strempel S."/>
            <person name="Sturgill D."/>
            <person name="Sutton G."/>
            <person name="Sutton G.G."/>
            <person name="Tao W."/>
            <person name="Teichmann S."/>
            <person name="Tobari Y.N."/>
            <person name="Tomimura Y."/>
            <person name="Tsolas J.M."/>
            <person name="Valente V.L."/>
            <person name="Venter E."/>
            <person name="Venter J.C."/>
            <person name="Vicario S."/>
            <person name="Vieira F.G."/>
            <person name="Vilella A.J."/>
            <person name="Villasante A."/>
            <person name="Walenz B."/>
            <person name="Wang J."/>
            <person name="Wasserman M."/>
            <person name="Watts T."/>
            <person name="Wilson D."/>
            <person name="Wilson R.K."/>
            <person name="Wing R.A."/>
            <person name="Wolfner M.F."/>
            <person name="Wong A."/>
            <person name="Wong G.K."/>
            <person name="Wu C.I."/>
            <person name="Wu G."/>
            <person name="Yamamoto D."/>
            <person name="Yang H.P."/>
            <person name="Yang S.P."/>
            <person name="Yorke J.A."/>
            <person name="Yoshida K."/>
            <person name="Zdobnov E."/>
            <person name="Zhang P."/>
            <person name="Zhang Y."/>
            <person name="Zimin A.V."/>
            <person name="Baldwin J."/>
            <person name="Abdouelleil A."/>
            <person name="Abdulkadir J."/>
            <person name="Abebe A."/>
            <person name="Abera B."/>
            <person name="Abreu J."/>
            <person name="Acer S.C."/>
            <person name="Aftuck L."/>
            <person name="Alexander A."/>
            <person name="An P."/>
            <person name="Anderson E."/>
            <person name="Anderson S."/>
            <person name="Arachi H."/>
            <person name="Azer M."/>
            <person name="Bachantsang P."/>
            <person name="Barry A."/>
            <person name="Bayul T."/>
            <person name="Berlin A."/>
            <person name="Bessette D."/>
            <person name="Bloom T."/>
            <person name="Blye J."/>
            <person name="Boguslavskiy L."/>
            <person name="Bonnet C."/>
            <person name="Boukhgalter B."/>
            <person name="Bourzgui I."/>
            <person name="Brown A."/>
            <person name="Cahill P."/>
            <person name="Channer S."/>
            <person name="Cheshatsang Y."/>
            <person name="Chuda L."/>
            <person name="Citroen M."/>
            <person name="Collymore A."/>
            <person name="Cooke P."/>
            <person name="Costello M."/>
            <person name="D'Aco K."/>
            <person name="Daza R."/>
            <person name="De Haan G."/>
            <person name="DeGray S."/>
            <person name="DeMaso C."/>
            <person name="Dhargay N."/>
            <person name="Dooley K."/>
            <person name="Dooley E."/>
            <person name="Doricent M."/>
            <person name="Dorje P."/>
            <person name="Dorjee K."/>
            <person name="Dupes A."/>
            <person name="Elong R."/>
            <person name="Falk J."/>
            <person name="Farina A."/>
            <person name="Faro S."/>
            <person name="Ferguson D."/>
            <person name="Fisher S."/>
            <person name="Foley C.D."/>
            <person name="Franke A."/>
            <person name="Friedrich D."/>
            <person name="Gadbois L."/>
            <person name="Gearin G."/>
            <person name="Gearin C.R."/>
            <person name="Giannoukos G."/>
            <person name="Goode T."/>
            <person name="Graham J."/>
            <person name="Grandbois E."/>
            <person name="Grewal S."/>
            <person name="Gyaltsen K."/>
            <person name="Hafez N."/>
            <person name="Hagos B."/>
            <person name="Hall J."/>
            <person name="Henson C."/>
            <person name="Hollinger A."/>
            <person name="Honan T."/>
            <person name="Huard M.D."/>
            <person name="Hughes L."/>
            <person name="Hurhula B."/>
            <person name="Husby M.E."/>
            <person name="Kamat A."/>
            <person name="Kanga B."/>
            <person name="Kashin S."/>
            <person name="Khazanovich D."/>
            <person name="Kisner P."/>
            <person name="Lance K."/>
            <person name="Lara M."/>
            <person name="Lee W."/>
            <person name="Lennon N."/>
            <person name="Letendre F."/>
            <person name="LeVine R."/>
            <person name="Lipovsky A."/>
            <person name="Liu X."/>
            <person name="Liu J."/>
            <person name="Liu S."/>
            <person name="Lokyitsang T."/>
            <person name="Lokyitsang Y."/>
            <person name="Lubonja R."/>
            <person name="Lui A."/>
            <person name="MacDonald P."/>
            <person name="Magnisalis V."/>
            <person name="Maru K."/>
            <person name="Matthews C."/>
            <person name="McCusker W."/>
            <person name="McDonough S."/>
            <person name="Mehta T."/>
            <person name="Meldrim J."/>
            <person name="Meneus L."/>
            <person name="Mihai O."/>
            <person name="Mihalev A."/>
            <person name="Mihova T."/>
            <person name="Mittelman R."/>
            <person name="Mlenga V."/>
            <person name="Montmayeur A."/>
            <person name="Mulrain L."/>
            <person name="Navidi A."/>
            <person name="Naylor J."/>
            <person name="Negash T."/>
            <person name="Nguyen T."/>
            <person name="Nguyen N."/>
            <person name="Nicol R."/>
            <person name="Norbu C."/>
            <person name="Norbu N."/>
            <person name="Novod N."/>
            <person name="O'Neill B."/>
            <person name="Osman S."/>
            <person name="Markiewicz E."/>
            <person name="Oyono O.L."/>
            <person name="Patti C."/>
            <person name="Phunkhang P."/>
            <person name="Pierre F."/>
            <person name="Priest M."/>
            <person name="Raghuraman S."/>
            <person name="Rege F."/>
            <person name="Reyes R."/>
            <person name="Rise C."/>
            <person name="Rogov P."/>
            <person name="Ross K."/>
            <person name="Ryan E."/>
            <person name="Settipalli S."/>
            <person name="Shea T."/>
            <person name="Sherpa N."/>
            <person name="Shi L."/>
            <person name="Shih D."/>
            <person name="Sparrow T."/>
            <person name="Spaulding J."/>
            <person name="Stalker J."/>
            <person name="Stange-Thomann N."/>
            <person name="Stavropoulos S."/>
            <person name="Stone C."/>
            <person name="Strader C."/>
            <person name="Tesfaye S."/>
            <person name="Thomson T."/>
            <person name="Thoulutsang Y."/>
            <person name="Thoulutsang D."/>
            <person name="Topham K."/>
            <person name="Topping I."/>
            <person name="Tsamla T."/>
            <person name="Vassiliev H."/>
            <person name="Vo A."/>
            <person name="Wangchuk T."/>
            <person name="Wangdi T."/>
            <person name="Weiand M."/>
            <person name="Wilkinson J."/>
            <person name="Wilson A."/>
            <person name="Yadav S."/>
            <person name="Young G."/>
            <person name="Yu Q."/>
            <person name="Zembek L."/>
            <person name="Zhong D."/>
            <person name="Zimmer A."/>
            <person name="Zwirko Z."/>
            <person name="Jaffe D.B."/>
            <person name="Alvarez P."/>
            <person name="Brockman W."/>
            <person name="Butler J."/>
            <person name="Chin C."/>
            <person name="Gnerre S."/>
            <person name="Grabherr M."/>
            <person name="Kleber M."/>
            <person name="Mauceli E."/>
            <person name="MacCallum I."/>
        </authorList>
    </citation>
    <scope>NUCLEOTIDE SEQUENCE [LARGE SCALE GENOMIC DNA]</scope>
    <source>
        <strain evidence="2">Tai18E2 / Tucson 14021-0261.01</strain>
    </source>
</reference>
<dbReference type="PhylomeDB" id="B4Q0F8"/>
<keyword evidence="2" id="KW-1185">Reference proteome</keyword>
<name>B4Q0F8_DROYA</name>
<organism evidence="1 2">
    <name type="scientific">Drosophila yakuba</name>
    <name type="common">Fruit fly</name>
    <dbReference type="NCBI Taxonomy" id="7245"/>
    <lineage>
        <taxon>Eukaryota</taxon>
        <taxon>Metazoa</taxon>
        <taxon>Ecdysozoa</taxon>
        <taxon>Arthropoda</taxon>
        <taxon>Hexapoda</taxon>
        <taxon>Insecta</taxon>
        <taxon>Pterygota</taxon>
        <taxon>Neoptera</taxon>
        <taxon>Endopterygota</taxon>
        <taxon>Diptera</taxon>
        <taxon>Brachycera</taxon>
        <taxon>Muscomorpha</taxon>
        <taxon>Ephydroidea</taxon>
        <taxon>Drosophilidae</taxon>
        <taxon>Drosophila</taxon>
        <taxon>Sophophora</taxon>
    </lineage>
</organism>
<dbReference type="OMA" id="NKFFRCM"/>
<gene>
    <name evidence="1" type="primary">Dyak\GE16328</name>
    <name evidence="1" type="synonym">dyak_GLEANR_17760</name>
    <name evidence="1" type="synonym">GE16328</name>
    <name evidence="1" type="ORF">Dyak_GE16328</name>
</gene>
<dbReference type="eggNOG" id="ENOG502TBKF">
    <property type="taxonomic scope" value="Eukaryota"/>
</dbReference>
<accession>B4Q0F8</accession>
<dbReference type="HOGENOM" id="CLU_103915_0_0_1"/>
<sequence>MDRQTGEEIKANPQSRKLKFSGICQLNDEELAHLYKIDKLTDEELASVDLERSSLIDDYRHLHELSQIWQKENKAAPPSSLSEWELHKELQHMEYKPKKVYKFHLLNKLVKVMSFEKEPASIFSEQQLQFDADYHDEKVYLLPPKDCLRRRLESFYDHLDNMFVCGDRNMAIDLVVQGILRLNRRRKWQIDGLTSEPNSYLESAISSAGLSTEFLFFS</sequence>
<dbReference type="EMBL" id="CM000162">
    <property type="protein sequence ID" value="EDX01242.1"/>
    <property type="molecule type" value="Genomic_DNA"/>
</dbReference>
<dbReference type="OrthoDB" id="7862001at2759"/>
<evidence type="ECO:0000313" key="2">
    <source>
        <dbReference type="Proteomes" id="UP000002282"/>
    </source>
</evidence>
<dbReference type="AlphaFoldDB" id="B4Q0F8"/>
<proteinExistence type="predicted"/>